<feature type="domain" description="RNA polymerase III Rpc82 C -terminal" evidence="10">
    <location>
        <begin position="207"/>
        <end position="511"/>
    </location>
</feature>
<evidence type="ECO:0000256" key="6">
    <source>
        <dbReference type="ARBA" id="ARBA00023242"/>
    </source>
</evidence>
<keyword evidence="5 8" id="KW-0804">Transcription</keyword>
<dbReference type="InterPro" id="IPR013197">
    <property type="entry name" value="RNA_pol_III_RPC82-rel_HTH"/>
</dbReference>
<dbReference type="InterPro" id="IPR055207">
    <property type="entry name" value="POLR3C_WHD"/>
</dbReference>
<keyword evidence="6 8" id="KW-0539">Nucleus</keyword>
<organism evidence="13 14">
    <name type="scientific">Emydomyces testavorans</name>
    <dbReference type="NCBI Taxonomy" id="2070801"/>
    <lineage>
        <taxon>Eukaryota</taxon>
        <taxon>Fungi</taxon>
        <taxon>Dikarya</taxon>
        <taxon>Ascomycota</taxon>
        <taxon>Pezizomycotina</taxon>
        <taxon>Eurotiomycetes</taxon>
        <taxon>Eurotiomycetidae</taxon>
        <taxon>Onygenales</taxon>
        <taxon>Nannizziopsiaceae</taxon>
        <taxon>Emydomyces</taxon>
    </lineage>
</organism>
<evidence type="ECO:0000259" key="12">
    <source>
        <dbReference type="Pfam" id="PF22536"/>
    </source>
</evidence>
<evidence type="ECO:0000256" key="1">
    <source>
        <dbReference type="ARBA" id="ARBA00004123"/>
    </source>
</evidence>
<comment type="function">
    <text evidence="7 8">DNA-dependent RNA polymerase catalyzes the transcription of DNA into RNA using the four ribonucleoside triphosphates as substrates. Specific core component of RNA polymerase III which synthesizes small RNAs, such as 5S rRNA and tRNAs.</text>
</comment>
<evidence type="ECO:0000259" key="10">
    <source>
        <dbReference type="Pfam" id="PF05645"/>
    </source>
</evidence>
<proteinExistence type="inferred from homology"/>
<dbReference type="GO" id="GO:0003697">
    <property type="term" value="F:single-stranded DNA binding"/>
    <property type="evidence" value="ECO:0007669"/>
    <property type="project" value="UniProtKB-UniRule"/>
</dbReference>
<evidence type="ECO:0000256" key="4">
    <source>
        <dbReference type="ARBA" id="ARBA00022478"/>
    </source>
</evidence>
<dbReference type="Gene3D" id="1.10.10.10">
    <property type="entry name" value="Winged helix-like DNA-binding domain superfamily/Winged helix DNA-binding domain"/>
    <property type="match status" value="2"/>
</dbReference>
<dbReference type="Pfam" id="PF08221">
    <property type="entry name" value="HTH_9"/>
    <property type="match status" value="1"/>
</dbReference>
<evidence type="ECO:0000256" key="5">
    <source>
        <dbReference type="ARBA" id="ARBA00023163"/>
    </source>
</evidence>
<dbReference type="InterPro" id="IPR008806">
    <property type="entry name" value="RNA_pol_III_Rpc82_C"/>
</dbReference>
<gene>
    <name evidence="13" type="primary">RPC82</name>
    <name evidence="13" type="ORF">PRK78_001789</name>
</gene>
<feature type="region of interest" description="Disordered" evidence="9">
    <location>
        <begin position="288"/>
        <end position="341"/>
    </location>
</feature>
<evidence type="ECO:0000259" key="11">
    <source>
        <dbReference type="Pfam" id="PF08221"/>
    </source>
</evidence>
<evidence type="ECO:0000256" key="2">
    <source>
        <dbReference type="ARBA" id="ARBA00006835"/>
    </source>
</evidence>
<dbReference type="GO" id="GO:0006351">
    <property type="term" value="P:DNA-templated transcription"/>
    <property type="evidence" value="ECO:0007669"/>
    <property type="project" value="InterPro"/>
</dbReference>
<evidence type="ECO:0000256" key="8">
    <source>
        <dbReference type="RuleBase" id="RU367076"/>
    </source>
</evidence>
<feature type="region of interest" description="Disordered" evidence="9">
    <location>
        <begin position="445"/>
        <end position="468"/>
    </location>
</feature>
<sequence>MSQYAAELCKLLITDNFGELYSFFHSYVRTISRTNCGKLIFSYLLHHGRQPLPRIVQNTHLSPRQVRHGLAVLIRQHLVFHCTSFDDGITYYESDWRAAYNLVRSGKIVQFVEKRLGNHAARVISTLLALGHAKVSYLESLPELQPGYNSPGQMNGVNGIYDRKDKTFDGVNSQAKDHTVRKIHSDGSLRDAISRHESDVEPQLQTILQQLASFGFIIRVRNQHFQSLEDNFDTALKAAKSSADTHGLKGKKLEAKLVEDAEKLVKEWTNGTISRALPSVGMLRGVKRRITSNDSSAPKKRMRIEQLVEDEKDEQDDEDDEDDEQLDNELSEDDYSDDHTSPLDVNMVIRVNCEKFNVAFRNRRLIELADQSTTTVTSQVYETLLSRIELQTPRCRDKIEAIPEGEEAEQYSIPVHLHTLSKDLDADLDLVGVIAGITSGISNGFGGDDDGFEEDEPGGPGGARSSGPSRNYLVDQHLSLLAAEPNFFCTRRMQAGMITWAVEYRHLARKLRHLELERLIEARFGSVAVRVVRVLAAKGKLDEKRLQEISLMASKDLRQILGQMASAGFVELQEVPRDAQRQPSRTIYLWFYDPDRVRVMIIEDTYKSMSRCLQRMRAEREKLKHLLEKTERTDVKGNEERYLSVAELQTLKQWRTTETILLGEVAKLDELVAVLRDY</sequence>
<dbReference type="Pfam" id="PF05645">
    <property type="entry name" value="RNA_pol_Rpc82"/>
    <property type="match status" value="1"/>
</dbReference>
<evidence type="ECO:0000256" key="9">
    <source>
        <dbReference type="SAM" id="MobiDB-lite"/>
    </source>
</evidence>
<protein>
    <recommendedName>
        <fullName evidence="8">DNA-directed RNA polymerase III subunit RPC3</fullName>
        <shortName evidence="8">RNA polymerase III subunit C3</shortName>
    </recommendedName>
</protein>
<name>A0AAF0DEQ4_9EURO</name>
<feature type="domain" description="DNA-directed RNA polymerase III subunit RPC3 winged-helix" evidence="12">
    <location>
        <begin position="516"/>
        <end position="591"/>
    </location>
</feature>
<evidence type="ECO:0000256" key="3">
    <source>
        <dbReference type="ARBA" id="ARBA00011206"/>
    </source>
</evidence>
<dbReference type="GO" id="GO:0005666">
    <property type="term" value="C:RNA polymerase III complex"/>
    <property type="evidence" value="ECO:0007669"/>
    <property type="project" value="UniProtKB-UniRule"/>
</dbReference>
<keyword evidence="14" id="KW-1185">Reference proteome</keyword>
<comment type="subcellular location">
    <subcellularLocation>
        <location evidence="1 8">Nucleus</location>
    </subcellularLocation>
</comment>
<accession>A0AAF0DEQ4</accession>
<dbReference type="Pfam" id="PF22536">
    <property type="entry name" value="WHD_POLR3C"/>
    <property type="match status" value="1"/>
</dbReference>
<evidence type="ECO:0000313" key="14">
    <source>
        <dbReference type="Proteomes" id="UP001219355"/>
    </source>
</evidence>
<dbReference type="AlphaFoldDB" id="A0AAF0DEQ4"/>
<dbReference type="PANTHER" id="PTHR12949:SF0">
    <property type="entry name" value="DNA-DIRECTED RNA POLYMERASE III SUBUNIT RPC3"/>
    <property type="match status" value="1"/>
</dbReference>
<evidence type="ECO:0000256" key="7">
    <source>
        <dbReference type="ARBA" id="ARBA00025127"/>
    </source>
</evidence>
<dbReference type="PANTHER" id="PTHR12949">
    <property type="entry name" value="RNA POLYMERASE III DNA DIRECTED -RELATED"/>
    <property type="match status" value="1"/>
</dbReference>
<feature type="compositionally biased region" description="Acidic residues" evidence="9">
    <location>
        <begin position="447"/>
        <end position="457"/>
    </location>
</feature>
<keyword evidence="4 8" id="KW-0240">DNA-directed RNA polymerase</keyword>
<dbReference type="Proteomes" id="UP001219355">
    <property type="component" value="Chromosome 1"/>
</dbReference>
<dbReference type="EMBL" id="CP120627">
    <property type="protein sequence ID" value="WEW56346.1"/>
    <property type="molecule type" value="Genomic_DNA"/>
</dbReference>
<evidence type="ECO:0000313" key="13">
    <source>
        <dbReference type="EMBL" id="WEW56346.1"/>
    </source>
</evidence>
<dbReference type="InterPro" id="IPR036388">
    <property type="entry name" value="WH-like_DNA-bd_sf"/>
</dbReference>
<dbReference type="InterPro" id="IPR039748">
    <property type="entry name" value="RPC3"/>
</dbReference>
<feature type="domain" description="RNA polymerase III subunit RPC82-related helix-turn-helix" evidence="11">
    <location>
        <begin position="40"/>
        <end position="80"/>
    </location>
</feature>
<feature type="compositionally biased region" description="Acidic residues" evidence="9">
    <location>
        <begin position="307"/>
        <end position="336"/>
    </location>
</feature>
<comment type="similarity">
    <text evidence="2 8">Belongs to the RNA polymerase beta chain family.</text>
</comment>
<reference evidence="13" key="1">
    <citation type="submission" date="2023-03" db="EMBL/GenBank/DDBJ databases">
        <title>Emydomyces testavorans Genome Sequence.</title>
        <authorList>
            <person name="Hoyer L."/>
        </authorList>
    </citation>
    <scope>NUCLEOTIDE SEQUENCE</scope>
    <source>
        <strain evidence="13">16-2883</strain>
    </source>
</reference>
<comment type="subunit">
    <text evidence="3 8">Component of the RNA polymerase III (Pol III) complex consisting of 17 subunits.</text>
</comment>